<sequence>MGRSIMYQYQALLVVPLFAAAVFLIFNSTTRPKFEPNPLMETEIFGVKIHKNPPQSKLDQLGVTTWKTYEGQPSKFPWFFDATETMYILEGKVKVTVDGHEGSFEIGGGDLVVFPKGMKITWDIIEPVKKHYHLEKENND</sequence>
<dbReference type="Pfam" id="PF05899">
    <property type="entry name" value="Cupin_3"/>
    <property type="match status" value="1"/>
</dbReference>
<proteinExistence type="predicted"/>
<dbReference type="InterPro" id="IPR014710">
    <property type="entry name" value="RmlC-like_jellyroll"/>
</dbReference>
<dbReference type="PANTHER" id="PTHR33271">
    <property type="entry name" value="OS04G0445200 PROTEIN"/>
    <property type="match status" value="1"/>
</dbReference>
<keyword evidence="1" id="KW-1133">Transmembrane helix</keyword>
<evidence type="ECO:0000259" key="2">
    <source>
        <dbReference type="Pfam" id="PF05899"/>
    </source>
</evidence>
<comment type="caution">
    <text evidence="3">The sequence shown here is derived from an EMBL/GenBank/DDBJ whole genome shotgun (WGS) entry which is preliminary data.</text>
</comment>
<protein>
    <submittedName>
        <fullName evidence="3">(S)-ureidoglycine aminohydrolase, cupin domain</fullName>
    </submittedName>
</protein>
<name>A0AAN8VSR1_9MAGN</name>
<dbReference type="Gene3D" id="2.60.120.10">
    <property type="entry name" value="Jelly Rolls"/>
    <property type="match status" value="1"/>
</dbReference>
<dbReference type="SUPFAM" id="SSF51182">
    <property type="entry name" value="RmlC-like cupins"/>
    <property type="match status" value="1"/>
</dbReference>
<keyword evidence="4" id="KW-1185">Reference proteome</keyword>
<feature type="domain" description="(S)-ureidoglycine aminohydrolase cupin" evidence="2">
    <location>
        <begin position="59"/>
        <end position="132"/>
    </location>
</feature>
<dbReference type="EMBL" id="JBAMMX010000005">
    <property type="protein sequence ID" value="KAK6940418.1"/>
    <property type="molecule type" value="Genomic_DNA"/>
</dbReference>
<reference evidence="3 4" key="1">
    <citation type="submission" date="2023-12" db="EMBL/GenBank/DDBJ databases">
        <title>A high-quality genome assembly for Dillenia turbinata (Dilleniales).</title>
        <authorList>
            <person name="Chanderbali A."/>
        </authorList>
    </citation>
    <scope>NUCLEOTIDE SEQUENCE [LARGE SCALE GENOMIC DNA]</scope>
    <source>
        <strain evidence="3">LSX21</strain>
        <tissue evidence="3">Leaf</tissue>
    </source>
</reference>
<accession>A0AAN8VSR1</accession>
<gene>
    <name evidence="3" type="ORF">RJ641_029949</name>
</gene>
<dbReference type="InterPro" id="IPR008579">
    <property type="entry name" value="UGlyAH_Cupin_dom"/>
</dbReference>
<dbReference type="InterPro" id="IPR011051">
    <property type="entry name" value="RmlC_Cupin_sf"/>
</dbReference>
<dbReference type="CDD" id="cd02227">
    <property type="entry name" value="cupin_TM1112-like"/>
    <property type="match status" value="1"/>
</dbReference>
<dbReference type="AlphaFoldDB" id="A0AAN8VSR1"/>
<dbReference type="Proteomes" id="UP001370490">
    <property type="component" value="Unassembled WGS sequence"/>
</dbReference>
<dbReference type="PANTHER" id="PTHR33271:SF1">
    <property type="entry name" value="RMLC-LIKE JELLY ROLL PROTEIN-RELATED"/>
    <property type="match status" value="1"/>
</dbReference>
<evidence type="ECO:0000313" key="4">
    <source>
        <dbReference type="Proteomes" id="UP001370490"/>
    </source>
</evidence>
<evidence type="ECO:0000256" key="1">
    <source>
        <dbReference type="SAM" id="Phobius"/>
    </source>
</evidence>
<evidence type="ECO:0000313" key="3">
    <source>
        <dbReference type="EMBL" id="KAK6940418.1"/>
    </source>
</evidence>
<organism evidence="3 4">
    <name type="scientific">Dillenia turbinata</name>
    <dbReference type="NCBI Taxonomy" id="194707"/>
    <lineage>
        <taxon>Eukaryota</taxon>
        <taxon>Viridiplantae</taxon>
        <taxon>Streptophyta</taxon>
        <taxon>Embryophyta</taxon>
        <taxon>Tracheophyta</taxon>
        <taxon>Spermatophyta</taxon>
        <taxon>Magnoliopsida</taxon>
        <taxon>eudicotyledons</taxon>
        <taxon>Gunneridae</taxon>
        <taxon>Pentapetalae</taxon>
        <taxon>Dilleniales</taxon>
        <taxon>Dilleniaceae</taxon>
        <taxon>Dillenia</taxon>
    </lineage>
</organism>
<keyword evidence="1" id="KW-0472">Membrane</keyword>
<feature type="transmembrane region" description="Helical" evidence="1">
    <location>
        <begin position="6"/>
        <end position="26"/>
    </location>
</feature>
<keyword evidence="1" id="KW-0812">Transmembrane</keyword>